<evidence type="ECO:0000256" key="1">
    <source>
        <dbReference type="ARBA" id="ARBA00004429"/>
    </source>
</evidence>
<dbReference type="Proteomes" id="UP000182737">
    <property type="component" value="Unassembled WGS sequence"/>
</dbReference>
<reference evidence="12" key="1">
    <citation type="submission" date="2016-10" db="EMBL/GenBank/DDBJ databases">
        <authorList>
            <person name="Varghese N."/>
            <person name="Submissions S."/>
        </authorList>
    </citation>
    <scope>NUCLEOTIDE SEQUENCE [LARGE SCALE GENOMIC DNA]</scope>
    <source>
        <strain evidence="12">XBD1002</strain>
    </source>
</reference>
<keyword evidence="5" id="KW-0997">Cell inner membrane</keyword>
<feature type="transmembrane region" description="Helical" evidence="9">
    <location>
        <begin position="208"/>
        <end position="227"/>
    </location>
</feature>
<proteinExistence type="inferred from homology"/>
<keyword evidence="4 9" id="KW-1003">Cell membrane</keyword>
<keyword evidence="7 9" id="KW-1133">Transmembrane helix</keyword>
<accession>A0A1I3IWP1</accession>
<keyword evidence="6 9" id="KW-0812">Transmembrane</keyword>
<evidence type="ECO:0000256" key="3">
    <source>
        <dbReference type="ARBA" id="ARBA00022448"/>
    </source>
</evidence>
<gene>
    <name evidence="11" type="ORF">SAMN04487775_102177</name>
</gene>
<organism evidence="11 12">
    <name type="scientific">Treponema bryantii</name>
    <dbReference type="NCBI Taxonomy" id="163"/>
    <lineage>
        <taxon>Bacteria</taxon>
        <taxon>Pseudomonadati</taxon>
        <taxon>Spirochaetota</taxon>
        <taxon>Spirochaetia</taxon>
        <taxon>Spirochaetales</taxon>
        <taxon>Treponemataceae</taxon>
        <taxon>Treponema</taxon>
    </lineage>
</organism>
<dbReference type="Pfam" id="PF01061">
    <property type="entry name" value="ABC2_membrane"/>
    <property type="match status" value="1"/>
</dbReference>
<dbReference type="AlphaFoldDB" id="A0A1I3IWP1"/>
<dbReference type="InterPro" id="IPR013525">
    <property type="entry name" value="ABC2_TM"/>
</dbReference>
<dbReference type="InterPro" id="IPR047817">
    <property type="entry name" value="ABC2_TM_bact-type"/>
</dbReference>
<protein>
    <recommendedName>
        <fullName evidence="9">Transport permease protein</fullName>
    </recommendedName>
</protein>
<dbReference type="GO" id="GO:0015920">
    <property type="term" value="P:lipopolysaccharide transport"/>
    <property type="evidence" value="ECO:0007669"/>
    <property type="project" value="TreeGrafter"/>
</dbReference>
<comment type="subcellular location">
    <subcellularLocation>
        <location evidence="1">Cell inner membrane</location>
        <topology evidence="1">Multi-pass membrane protein</topology>
    </subcellularLocation>
    <subcellularLocation>
        <location evidence="9">Cell membrane</location>
        <topology evidence="9">Multi-pass membrane protein</topology>
    </subcellularLocation>
</comment>
<dbReference type="PROSITE" id="PS51012">
    <property type="entry name" value="ABC_TM2"/>
    <property type="match status" value="1"/>
</dbReference>
<sequence length="294" mass="33601">MSNKNETALAENNNNEHWDKVITAKKRLLDLHLRDVWDYRYLIKMFIKRDFVVAYKQTILGPIWYLVQPLITAFMYMFVFGQMAQVGTDGIPHILFYFAGTMLWTYFTSCLTSCAATFTTNQAVFGKVYFPRLTAPVANCGFHIIKLAIQFILLAVLFIYYLFIQKAPIHITWLALLFPLIIVWIGILGGSLGLIVSSLTTKYRDLNLLLTFGIQLAMYATPVVYPLSEIPARFSWLAYANPMCAPIEFFRIAFYGAGNLAPSMIITSISMTFAFLFFGLVLFTKNERNFVDVI</sequence>
<feature type="transmembrane region" description="Helical" evidence="9">
    <location>
        <begin position="260"/>
        <end position="283"/>
    </location>
</feature>
<dbReference type="EMBL" id="FORI01000002">
    <property type="protein sequence ID" value="SFI52243.1"/>
    <property type="molecule type" value="Genomic_DNA"/>
</dbReference>
<evidence type="ECO:0000259" key="10">
    <source>
        <dbReference type="PROSITE" id="PS51012"/>
    </source>
</evidence>
<name>A0A1I3IWP1_9SPIR</name>
<dbReference type="PANTHER" id="PTHR30413:SF8">
    <property type="entry name" value="TRANSPORT PERMEASE PROTEIN"/>
    <property type="match status" value="1"/>
</dbReference>
<dbReference type="OrthoDB" id="9786910at2"/>
<feature type="transmembrane region" description="Helical" evidence="9">
    <location>
        <begin position="63"/>
        <end position="82"/>
    </location>
</feature>
<evidence type="ECO:0000256" key="2">
    <source>
        <dbReference type="ARBA" id="ARBA00007783"/>
    </source>
</evidence>
<feature type="transmembrane region" description="Helical" evidence="9">
    <location>
        <begin position="171"/>
        <end position="196"/>
    </location>
</feature>
<evidence type="ECO:0000256" key="6">
    <source>
        <dbReference type="ARBA" id="ARBA00022692"/>
    </source>
</evidence>
<evidence type="ECO:0000256" key="9">
    <source>
        <dbReference type="RuleBase" id="RU361157"/>
    </source>
</evidence>
<keyword evidence="3 9" id="KW-0813">Transport</keyword>
<keyword evidence="12" id="KW-1185">Reference proteome</keyword>
<evidence type="ECO:0000313" key="12">
    <source>
        <dbReference type="Proteomes" id="UP000182737"/>
    </source>
</evidence>
<dbReference type="PANTHER" id="PTHR30413">
    <property type="entry name" value="INNER MEMBRANE TRANSPORT PERMEASE"/>
    <property type="match status" value="1"/>
</dbReference>
<keyword evidence="8 9" id="KW-0472">Membrane</keyword>
<dbReference type="RefSeq" id="WP_074930574.1">
    <property type="nucleotide sequence ID" value="NZ_FORI01000002.1"/>
</dbReference>
<evidence type="ECO:0000313" key="11">
    <source>
        <dbReference type="EMBL" id="SFI52243.1"/>
    </source>
</evidence>
<feature type="transmembrane region" description="Helical" evidence="9">
    <location>
        <begin position="94"/>
        <end position="121"/>
    </location>
</feature>
<evidence type="ECO:0000256" key="8">
    <source>
        <dbReference type="ARBA" id="ARBA00023136"/>
    </source>
</evidence>
<evidence type="ECO:0000256" key="5">
    <source>
        <dbReference type="ARBA" id="ARBA00022519"/>
    </source>
</evidence>
<dbReference type="GO" id="GO:0140359">
    <property type="term" value="F:ABC-type transporter activity"/>
    <property type="evidence" value="ECO:0007669"/>
    <property type="project" value="InterPro"/>
</dbReference>
<evidence type="ECO:0000256" key="7">
    <source>
        <dbReference type="ARBA" id="ARBA00022989"/>
    </source>
</evidence>
<evidence type="ECO:0000256" key="4">
    <source>
        <dbReference type="ARBA" id="ARBA00022475"/>
    </source>
</evidence>
<feature type="transmembrane region" description="Helical" evidence="9">
    <location>
        <begin position="141"/>
        <end position="164"/>
    </location>
</feature>
<dbReference type="GO" id="GO:0005886">
    <property type="term" value="C:plasma membrane"/>
    <property type="evidence" value="ECO:0007669"/>
    <property type="project" value="UniProtKB-SubCell"/>
</dbReference>
<feature type="domain" description="ABC transmembrane type-2" evidence="10">
    <location>
        <begin position="60"/>
        <end position="286"/>
    </location>
</feature>
<comment type="similarity">
    <text evidence="2 9">Belongs to the ABC-2 integral membrane protein family.</text>
</comment>